<dbReference type="EMBL" id="BGZK01001062">
    <property type="protein sequence ID" value="GBP70059.1"/>
    <property type="molecule type" value="Genomic_DNA"/>
</dbReference>
<proteinExistence type="predicted"/>
<sequence length="102" mass="11854">MAPRQWHWLECCNSITEHGRTARRDDVGAGQHAGMTSARDFPYKHFLRGLPQHRMLLDTDTNRGRLSYPTRGWPSDKMCEMAYKRLLSGVAHSDVIPRIYIR</sequence>
<gene>
    <name evidence="1" type="ORF">EVAR_98890_1</name>
</gene>
<name>A0A4C1Y675_EUMVA</name>
<organism evidence="1 2">
    <name type="scientific">Eumeta variegata</name>
    <name type="common">Bagworm moth</name>
    <name type="synonym">Eumeta japonica</name>
    <dbReference type="NCBI Taxonomy" id="151549"/>
    <lineage>
        <taxon>Eukaryota</taxon>
        <taxon>Metazoa</taxon>
        <taxon>Ecdysozoa</taxon>
        <taxon>Arthropoda</taxon>
        <taxon>Hexapoda</taxon>
        <taxon>Insecta</taxon>
        <taxon>Pterygota</taxon>
        <taxon>Neoptera</taxon>
        <taxon>Endopterygota</taxon>
        <taxon>Lepidoptera</taxon>
        <taxon>Glossata</taxon>
        <taxon>Ditrysia</taxon>
        <taxon>Tineoidea</taxon>
        <taxon>Psychidae</taxon>
        <taxon>Oiketicinae</taxon>
        <taxon>Eumeta</taxon>
    </lineage>
</organism>
<reference evidence="1 2" key="1">
    <citation type="journal article" date="2019" name="Commun. Biol.">
        <title>The bagworm genome reveals a unique fibroin gene that provides high tensile strength.</title>
        <authorList>
            <person name="Kono N."/>
            <person name="Nakamura H."/>
            <person name="Ohtoshi R."/>
            <person name="Tomita M."/>
            <person name="Numata K."/>
            <person name="Arakawa K."/>
        </authorList>
    </citation>
    <scope>NUCLEOTIDE SEQUENCE [LARGE SCALE GENOMIC DNA]</scope>
</reference>
<accession>A0A4C1Y675</accession>
<dbReference type="Proteomes" id="UP000299102">
    <property type="component" value="Unassembled WGS sequence"/>
</dbReference>
<comment type="caution">
    <text evidence="1">The sequence shown here is derived from an EMBL/GenBank/DDBJ whole genome shotgun (WGS) entry which is preliminary data.</text>
</comment>
<protein>
    <submittedName>
        <fullName evidence="1">Uncharacterized protein</fullName>
    </submittedName>
</protein>
<dbReference type="AlphaFoldDB" id="A0A4C1Y675"/>
<evidence type="ECO:0000313" key="1">
    <source>
        <dbReference type="EMBL" id="GBP70059.1"/>
    </source>
</evidence>
<evidence type="ECO:0000313" key="2">
    <source>
        <dbReference type="Proteomes" id="UP000299102"/>
    </source>
</evidence>
<keyword evidence="2" id="KW-1185">Reference proteome</keyword>